<evidence type="ECO:0000256" key="1">
    <source>
        <dbReference type="ARBA" id="ARBA00004141"/>
    </source>
</evidence>
<dbReference type="InterPro" id="IPR047199">
    <property type="entry name" value="CorA-like"/>
</dbReference>
<evidence type="ECO:0000256" key="6">
    <source>
        <dbReference type="SAM" id="Phobius"/>
    </source>
</evidence>
<proteinExistence type="inferred from homology"/>
<keyword evidence="3 6" id="KW-0812">Transmembrane</keyword>
<evidence type="ECO:0000256" key="4">
    <source>
        <dbReference type="ARBA" id="ARBA00022989"/>
    </source>
</evidence>
<dbReference type="EMBL" id="QYTW02000008">
    <property type="protein sequence ID" value="RST59829.1"/>
    <property type="molecule type" value="Genomic_DNA"/>
</dbReference>
<keyword evidence="5 6" id="KW-0472">Membrane</keyword>
<protein>
    <submittedName>
        <fullName evidence="7">Magnesium transporter CorA family protein</fullName>
    </submittedName>
</protein>
<dbReference type="InterPro" id="IPR045863">
    <property type="entry name" value="CorA_TM1_TM2"/>
</dbReference>
<dbReference type="PANTHER" id="PTHR47891">
    <property type="entry name" value="TRANSPORTER-RELATED"/>
    <property type="match status" value="1"/>
</dbReference>
<dbReference type="InterPro" id="IPR045861">
    <property type="entry name" value="CorA_cytoplasmic_dom"/>
</dbReference>
<dbReference type="Pfam" id="PF01544">
    <property type="entry name" value="CorA"/>
    <property type="match status" value="1"/>
</dbReference>
<evidence type="ECO:0000256" key="3">
    <source>
        <dbReference type="ARBA" id="ARBA00022692"/>
    </source>
</evidence>
<evidence type="ECO:0000313" key="8">
    <source>
        <dbReference type="Proteomes" id="UP000287296"/>
    </source>
</evidence>
<dbReference type="CDD" id="cd12827">
    <property type="entry name" value="EcCorA_ZntB-like_u2"/>
    <property type="match status" value="1"/>
</dbReference>
<reference evidence="7 8" key="1">
    <citation type="submission" date="2018-12" db="EMBL/GenBank/DDBJ databases">
        <authorList>
            <person name="Sun L."/>
            <person name="Chen Z."/>
        </authorList>
    </citation>
    <scope>NUCLEOTIDE SEQUENCE [LARGE SCALE GENOMIC DNA]</scope>
    <source>
        <strain evidence="7 8">LMG 29736</strain>
    </source>
</reference>
<dbReference type="InterPro" id="IPR002523">
    <property type="entry name" value="MgTranspt_CorA/ZnTranspt_ZntB"/>
</dbReference>
<comment type="similarity">
    <text evidence="2">Belongs to the CorA metal ion transporter (MIT) (TC 1.A.35) family.</text>
</comment>
<dbReference type="PANTHER" id="PTHR47891:SF2">
    <property type="entry name" value="MAGNESIUM AND COBALT TRANSPORTER"/>
    <property type="match status" value="1"/>
</dbReference>
<organism evidence="7 8">
    <name type="scientific">Siminovitchia terrae</name>
    <name type="common">Bacillus terrae</name>
    <dbReference type="NCBI Taxonomy" id="1914933"/>
    <lineage>
        <taxon>Bacteria</taxon>
        <taxon>Bacillati</taxon>
        <taxon>Bacillota</taxon>
        <taxon>Bacilli</taxon>
        <taxon>Bacillales</taxon>
        <taxon>Bacillaceae</taxon>
        <taxon>Siminovitchia</taxon>
    </lineage>
</organism>
<dbReference type="AlphaFoldDB" id="A0A429X8W0"/>
<evidence type="ECO:0000256" key="5">
    <source>
        <dbReference type="ARBA" id="ARBA00023136"/>
    </source>
</evidence>
<dbReference type="RefSeq" id="WP_120115841.1">
    <property type="nucleotide sequence ID" value="NZ_QYTW02000008.1"/>
</dbReference>
<dbReference type="Gene3D" id="3.30.460.20">
    <property type="entry name" value="CorA soluble domain-like"/>
    <property type="match status" value="1"/>
</dbReference>
<dbReference type="Proteomes" id="UP000287296">
    <property type="component" value="Unassembled WGS sequence"/>
</dbReference>
<gene>
    <name evidence="7" type="ORF">D5F11_010515</name>
</gene>
<dbReference type="GO" id="GO:0016020">
    <property type="term" value="C:membrane"/>
    <property type="evidence" value="ECO:0007669"/>
    <property type="project" value="UniProtKB-SubCell"/>
</dbReference>
<comment type="subcellular location">
    <subcellularLocation>
        <location evidence="1">Membrane</location>
        <topology evidence="1">Multi-pass membrane protein</topology>
    </subcellularLocation>
</comment>
<comment type="caution">
    <text evidence="7">The sequence shown here is derived from an EMBL/GenBank/DDBJ whole genome shotgun (WGS) entry which is preliminary data.</text>
</comment>
<keyword evidence="4 6" id="KW-1133">Transmembrane helix</keyword>
<feature type="transmembrane region" description="Helical" evidence="6">
    <location>
        <begin position="250"/>
        <end position="272"/>
    </location>
</feature>
<dbReference type="OrthoDB" id="9803416at2"/>
<feature type="transmembrane region" description="Helical" evidence="6">
    <location>
        <begin position="284"/>
        <end position="306"/>
    </location>
</feature>
<evidence type="ECO:0000313" key="7">
    <source>
        <dbReference type="EMBL" id="RST59829.1"/>
    </source>
</evidence>
<dbReference type="SUPFAM" id="SSF144083">
    <property type="entry name" value="Magnesium transport protein CorA, transmembrane region"/>
    <property type="match status" value="1"/>
</dbReference>
<dbReference type="GO" id="GO:0046873">
    <property type="term" value="F:metal ion transmembrane transporter activity"/>
    <property type="evidence" value="ECO:0007669"/>
    <property type="project" value="InterPro"/>
</dbReference>
<name>A0A429X8W0_SIMTE</name>
<dbReference type="SUPFAM" id="SSF143865">
    <property type="entry name" value="CorA soluble domain-like"/>
    <property type="match status" value="1"/>
</dbReference>
<dbReference type="Gene3D" id="1.20.58.340">
    <property type="entry name" value="Magnesium transport protein CorA, transmembrane region"/>
    <property type="match status" value="2"/>
</dbReference>
<accession>A0A429X8W0</accession>
<evidence type="ECO:0000256" key="2">
    <source>
        <dbReference type="ARBA" id="ARBA00009765"/>
    </source>
</evidence>
<sequence length="311" mass="35759">MLKIYKSNEEALFQEQSESVHYNWVQLTNPSEEEIQNAASRFGVPADFIRDPLDADERSRIEKNEDNLLFIINVPLKMADGESVPYRTIPIGIIQTRDVMISICRVNHPILQELSKKTVKPFLTKVNTHFLFQLLLLSSRYYLHLLDDINQKIIDAEKKLQKSIRNSDLYTLLNINKSLVFFSNSLKVNRIMMQKLSRIQRFEIKEENEKLMQAAFIEMQQALDTSEIYNENLGNMMDAYSAAIENNLSAVVKVLTAFTVIFTFPLVVASIYGMNFPLPVQDGVYTLAVLMLIGGVISLGTGWIFYKKRLF</sequence>